<evidence type="ECO:0000313" key="4">
    <source>
        <dbReference type="Proteomes" id="UP000681526"/>
    </source>
</evidence>
<evidence type="ECO:0000256" key="2">
    <source>
        <dbReference type="SAM" id="SignalP"/>
    </source>
</evidence>
<evidence type="ECO:0000256" key="1">
    <source>
        <dbReference type="SAM" id="MobiDB-lite"/>
    </source>
</evidence>
<reference evidence="3 4" key="1">
    <citation type="submission" date="2021-04" db="EMBL/GenBank/DDBJ databases">
        <authorList>
            <person name="Rakotoarivonina H."/>
        </authorList>
    </citation>
    <scope>NUCLEOTIDE SEQUENCE [LARGE SCALE GENOMIC DNA]</scope>
    <source>
        <strain evidence="3 4">XE</strain>
    </source>
</reference>
<organism evidence="3 4">
    <name type="scientific">Thermobacillus xylanilyticus</name>
    <dbReference type="NCBI Taxonomy" id="76633"/>
    <lineage>
        <taxon>Bacteria</taxon>
        <taxon>Bacillati</taxon>
        <taxon>Bacillota</taxon>
        <taxon>Bacilli</taxon>
        <taxon>Bacillales</taxon>
        <taxon>Paenibacillaceae</taxon>
        <taxon>Thermobacillus</taxon>
    </lineage>
</organism>
<keyword evidence="4" id="KW-1185">Reference proteome</keyword>
<keyword evidence="2" id="KW-0732">Signal</keyword>
<gene>
    <name evidence="3" type="primary">txxe 2705</name>
    <name evidence="3" type="ORF">TXXE_17390</name>
</gene>
<sequence length="235" mass="25200">MRRSFLAAAILAALLLPAVPAPAEAMAAQAAGPGLKPPAHPAEPEAPPAPAHTPSRPDVCAPASPADLKRRVPFTVFAPRTLPAGWVPAVCAYPPGSRRVYGLRIQFRAAWTALPPAGILGDRIAGIAQTKPYLAQLTDKHGEPVRLRGRTARFEPWPSGARDETGRAFHGGVLRWIEQGTLIEIDSRFLTREQMIRLAEELRPLSGTSAGSVRPQLPILPGNSILGMQDRHART</sequence>
<evidence type="ECO:0008006" key="5">
    <source>
        <dbReference type="Google" id="ProtNLM"/>
    </source>
</evidence>
<comment type="caution">
    <text evidence="3">The sequence shown here is derived from an EMBL/GenBank/DDBJ whole genome shotgun (WGS) entry which is preliminary data.</text>
</comment>
<accession>A0ABM8V868</accession>
<dbReference type="Proteomes" id="UP000681526">
    <property type="component" value="Unassembled WGS sequence"/>
</dbReference>
<evidence type="ECO:0000313" key="3">
    <source>
        <dbReference type="EMBL" id="CAG5091985.1"/>
    </source>
</evidence>
<dbReference type="RefSeq" id="WP_213486224.1">
    <property type="nucleotide sequence ID" value="NZ_CAJRAY010000088.1"/>
</dbReference>
<dbReference type="EMBL" id="CAJRAY010000088">
    <property type="protein sequence ID" value="CAG5091985.1"/>
    <property type="molecule type" value="Genomic_DNA"/>
</dbReference>
<name>A0ABM8V868_THEXY</name>
<proteinExistence type="predicted"/>
<feature type="compositionally biased region" description="Pro residues" evidence="1">
    <location>
        <begin position="35"/>
        <end position="51"/>
    </location>
</feature>
<protein>
    <recommendedName>
        <fullName evidence="5">DUF4367 domain-containing protein</fullName>
    </recommendedName>
</protein>
<feature type="region of interest" description="Disordered" evidence="1">
    <location>
        <begin position="30"/>
        <end position="64"/>
    </location>
</feature>
<feature type="signal peptide" evidence="2">
    <location>
        <begin position="1"/>
        <end position="23"/>
    </location>
</feature>
<feature type="chain" id="PRO_5046574087" description="DUF4367 domain-containing protein" evidence="2">
    <location>
        <begin position="24"/>
        <end position="235"/>
    </location>
</feature>